<dbReference type="OrthoDB" id="9809746at2"/>
<keyword evidence="3" id="KW-1185">Reference proteome</keyword>
<dbReference type="InterPro" id="IPR036249">
    <property type="entry name" value="Thioredoxin-like_sf"/>
</dbReference>
<proteinExistence type="predicted"/>
<dbReference type="STRING" id="91360.SAMN05660330_01507"/>
<dbReference type="SUPFAM" id="SSF52833">
    <property type="entry name" value="Thioredoxin-like"/>
    <property type="match status" value="1"/>
</dbReference>
<evidence type="ECO:0000313" key="2">
    <source>
        <dbReference type="EMBL" id="SDO97895.1"/>
    </source>
</evidence>
<dbReference type="GO" id="GO:0016491">
    <property type="term" value="F:oxidoreductase activity"/>
    <property type="evidence" value="ECO:0007669"/>
    <property type="project" value="InterPro"/>
</dbReference>
<gene>
    <name evidence="2" type="ORF">SAMN05660330_01507</name>
</gene>
<dbReference type="RefSeq" id="WP_092221410.1">
    <property type="nucleotide sequence ID" value="NZ_FNJI01000008.1"/>
</dbReference>
<organism evidence="2 3">
    <name type="scientific">Desulforhopalus singaporensis</name>
    <dbReference type="NCBI Taxonomy" id="91360"/>
    <lineage>
        <taxon>Bacteria</taxon>
        <taxon>Pseudomonadati</taxon>
        <taxon>Thermodesulfobacteriota</taxon>
        <taxon>Desulfobulbia</taxon>
        <taxon>Desulfobulbales</taxon>
        <taxon>Desulfocapsaceae</taxon>
        <taxon>Desulforhopalus</taxon>
    </lineage>
</organism>
<accession>A0A1H0NZM8</accession>
<evidence type="ECO:0000259" key="1">
    <source>
        <dbReference type="PROSITE" id="PS51352"/>
    </source>
</evidence>
<dbReference type="PANTHER" id="PTHR43640:SF1">
    <property type="entry name" value="THIOREDOXIN-DEPENDENT PEROXIREDOXIN"/>
    <property type="match status" value="1"/>
</dbReference>
<dbReference type="EMBL" id="FNJI01000008">
    <property type="protein sequence ID" value="SDO97895.1"/>
    <property type="molecule type" value="Genomic_DNA"/>
</dbReference>
<dbReference type="InterPro" id="IPR000866">
    <property type="entry name" value="AhpC/TSA"/>
</dbReference>
<reference evidence="2 3" key="1">
    <citation type="submission" date="2016-10" db="EMBL/GenBank/DDBJ databases">
        <authorList>
            <person name="de Groot N.N."/>
        </authorList>
    </citation>
    <scope>NUCLEOTIDE SEQUENCE [LARGE SCALE GENOMIC DNA]</scope>
    <source>
        <strain evidence="2 3">DSM 12130</strain>
    </source>
</reference>
<feature type="domain" description="Thioredoxin" evidence="1">
    <location>
        <begin position="9"/>
        <end position="164"/>
    </location>
</feature>
<sequence>MSLTPSTMQELGTKAPGFTLRDFDGNIFSLEDQKIDRGLLVIFMCNHCPYVIHIRKVMVEKILDYQHQGIAVVGINANDYMMFPEDAPKKMASVSQQFGYSFPYLVDEQQQVAKAYRAACTPDFFLYDKDLKLVYRGQFDGARPGNGVEITGEDLGDAVARLIGGLEISAEQRPSMGCNIKWKTGNEPDYFRR</sequence>
<evidence type="ECO:0000313" key="3">
    <source>
        <dbReference type="Proteomes" id="UP000199073"/>
    </source>
</evidence>
<dbReference type="Pfam" id="PF00578">
    <property type="entry name" value="AhpC-TSA"/>
    <property type="match status" value="1"/>
</dbReference>
<dbReference type="Gene3D" id="3.40.30.10">
    <property type="entry name" value="Glutaredoxin"/>
    <property type="match status" value="1"/>
</dbReference>
<dbReference type="PANTHER" id="PTHR43640">
    <property type="entry name" value="OS07G0260300 PROTEIN"/>
    <property type="match status" value="1"/>
</dbReference>
<dbReference type="Proteomes" id="UP000199073">
    <property type="component" value="Unassembled WGS sequence"/>
</dbReference>
<name>A0A1H0NZM8_9BACT</name>
<dbReference type="PROSITE" id="PS51352">
    <property type="entry name" value="THIOREDOXIN_2"/>
    <property type="match status" value="1"/>
</dbReference>
<dbReference type="CDD" id="cd02969">
    <property type="entry name" value="PRX_like1"/>
    <property type="match status" value="1"/>
</dbReference>
<dbReference type="GO" id="GO:0016209">
    <property type="term" value="F:antioxidant activity"/>
    <property type="evidence" value="ECO:0007669"/>
    <property type="project" value="InterPro"/>
</dbReference>
<dbReference type="InterPro" id="IPR047262">
    <property type="entry name" value="PRX-like1"/>
</dbReference>
<dbReference type="AlphaFoldDB" id="A0A1H0NZM8"/>
<dbReference type="InterPro" id="IPR013766">
    <property type="entry name" value="Thioredoxin_domain"/>
</dbReference>
<protein>
    <submittedName>
        <fullName evidence="2">Peroxiredoxin</fullName>
    </submittedName>
</protein>